<dbReference type="AlphaFoldDB" id="A0A1N6UIM2"/>
<evidence type="ECO:0000313" key="2">
    <source>
        <dbReference type="EMBL" id="SIQ65454.1"/>
    </source>
</evidence>
<keyword evidence="3" id="KW-1185">Reference proteome</keyword>
<feature type="region of interest" description="Disordered" evidence="1">
    <location>
        <begin position="1"/>
        <end position="21"/>
    </location>
</feature>
<accession>A0A1N6UIM2</accession>
<name>A0A1N6UIM2_9SPIO</name>
<sequence length="102" mass="11024">MASVGDGKQTSQDHPGDAQPRAEEVIAAVYGRIATLRDQGKVPTSIVLPPAVYRLIQDYRAHLGESPQGLPDYLGKYEIFGLPLYTDSCTAIVIRTQPGESP</sequence>
<protein>
    <submittedName>
        <fullName evidence="2">Uncharacterized protein</fullName>
    </submittedName>
</protein>
<dbReference type="EMBL" id="FTMS01000012">
    <property type="protein sequence ID" value="SIQ65454.1"/>
    <property type="molecule type" value="Genomic_DNA"/>
</dbReference>
<organism evidence="2 3">
    <name type="scientific">Alkalispirochaeta americana</name>
    <dbReference type="NCBI Taxonomy" id="159291"/>
    <lineage>
        <taxon>Bacteria</taxon>
        <taxon>Pseudomonadati</taxon>
        <taxon>Spirochaetota</taxon>
        <taxon>Spirochaetia</taxon>
        <taxon>Spirochaetales</taxon>
        <taxon>Spirochaetaceae</taxon>
        <taxon>Alkalispirochaeta</taxon>
    </lineage>
</organism>
<dbReference type="STRING" id="159291.SAMN05920897_11277"/>
<dbReference type="Proteomes" id="UP000186400">
    <property type="component" value="Unassembled WGS sequence"/>
</dbReference>
<dbReference type="RefSeq" id="WP_076489166.1">
    <property type="nucleotide sequence ID" value="NZ_FTMS01000012.1"/>
</dbReference>
<evidence type="ECO:0000256" key="1">
    <source>
        <dbReference type="SAM" id="MobiDB-lite"/>
    </source>
</evidence>
<reference evidence="2 3" key="1">
    <citation type="submission" date="2017-01" db="EMBL/GenBank/DDBJ databases">
        <authorList>
            <person name="Mah S.A."/>
            <person name="Swanson W.J."/>
            <person name="Moy G.W."/>
            <person name="Vacquier V.D."/>
        </authorList>
    </citation>
    <scope>NUCLEOTIDE SEQUENCE [LARGE SCALE GENOMIC DNA]</scope>
    <source>
        <strain evidence="2 3">ASpG1</strain>
    </source>
</reference>
<gene>
    <name evidence="2" type="ORF">SAMN05920897_11277</name>
</gene>
<evidence type="ECO:0000313" key="3">
    <source>
        <dbReference type="Proteomes" id="UP000186400"/>
    </source>
</evidence>
<dbReference type="OrthoDB" id="371306at2"/>
<proteinExistence type="predicted"/>